<protein>
    <recommendedName>
        <fullName evidence="3">Chitin-binding type-3 domain-containing protein</fullName>
    </recommendedName>
</protein>
<dbReference type="EMBL" id="KI271606">
    <property type="protein sequence ID" value="ERL64061.1"/>
    <property type="molecule type" value="Genomic_DNA"/>
</dbReference>
<keyword evidence="2" id="KW-0624">Polysaccharide degradation</keyword>
<proteinExistence type="predicted"/>
<dbReference type="Pfam" id="PF02839">
    <property type="entry name" value="CBM_5_12"/>
    <property type="match status" value="1"/>
</dbReference>
<evidence type="ECO:0000259" key="3">
    <source>
        <dbReference type="SMART" id="SM00495"/>
    </source>
</evidence>
<dbReference type="eggNOG" id="ENOG50332YA">
    <property type="taxonomic scope" value="Bacteria"/>
</dbReference>
<evidence type="ECO:0000256" key="1">
    <source>
        <dbReference type="ARBA" id="ARBA00022801"/>
    </source>
</evidence>
<feature type="domain" description="Chitin-binding type-3" evidence="3">
    <location>
        <begin position="162"/>
        <end position="210"/>
    </location>
</feature>
<dbReference type="GO" id="GO:0030246">
    <property type="term" value="F:carbohydrate binding"/>
    <property type="evidence" value="ECO:0007669"/>
    <property type="project" value="InterPro"/>
</dbReference>
<dbReference type="Proteomes" id="UP000030647">
    <property type="component" value="Unassembled WGS sequence"/>
</dbReference>
<dbReference type="SMART" id="SM00495">
    <property type="entry name" value="ChtBD3"/>
    <property type="match status" value="2"/>
</dbReference>
<evidence type="ECO:0000256" key="2">
    <source>
        <dbReference type="ARBA" id="ARBA00023326"/>
    </source>
</evidence>
<dbReference type="GO" id="GO:0000272">
    <property type="term" value="P:polysaccharide catabolic process"/>
    <property type="evidence" value="ECO:0007669"/>
    <property type="project" value="UniProtKB-KW"/>
</dbReference>
<keyword evidence="1" id="KW-0378">Hydrolase</keyword>
<feature type="domain" description="Chitin-binding type-3" evidence="3">
    <location>
        <begin position="108"/>
        <end position="155"/>
    </location>
</feature>
<dbReference type="GO" id="GO:0005576">
    <property type="term" value="C:extracellular region"/>
    <property type="evidence" value="ECO:0007669"/>
    <property type="project" value="InterPro"/>
</dbReference>
<evidence type="ECO:0000313" key="5">
    <source>
        <dbReference type="Proteomes" id="UP000030647"/>
    </source>
</evidence>
<dbReference type="HOGENOM" id="CLU_1303610_0_0_9"/>
<name>U4TGZ1_9LACO</name>
<sequence length="211" mass="22797">MPLAGDDDVVAKLYQSPPFVLTAPPADMPSPTFDRLQQKWVSLDADYANKAAAEAKQAADEAAKQVTLTKDQLTQVNGVLVKAAEVIAAPAAASTVDDKTAMALADMWPTWSASAVKYTKGQIVSYDGHLYRVVQDHTSQADWLPGNAPSLFAPITIDNDGIEEWTQPGGAYNAYAKGKQVKHNGHIWESLVDSNNWEPTADATTLWKQVS</sequence>
<dbReference type="InterPro" id="IPR003610">
    <property type="entry name" value="CBM5/12"/>
</dbReference>
<dbReference type="Gene3D" id="2.10.10.20">
    <property type="entry name" value="Carbohydrate-binding module superfamily 5/12"/>
    <property type="match status" value="2"/>
</dbReference>
<dbReference type="AlphaFoldDB" id="U4TGZ1"/>
<dbReference type="GO" id="GO:0004553">
    <property type="term" value="F:hydrolase activity, hydrolyzing O-glycosyl compounds"/>
    <property type="evidence" value="ECO:0007669"/>
    <property type="project" value="InterPro"/>
</dbReference>
<dbReference type="InterPro" id="IPR036573">
    <property type="entry name" value="CBM_sf_5/12"/>
</dbReference>
<organism evidence="4 5">
    <name type="scientific">Schleiferilactobacillus shenzhenensis LY-73</name>
    <dbReference type="NCBI Taxonomy" id="1231336"/>
    <lineage>
        <taxon>Bacteria</taxon>
        <taxon>Bacillati</taxon>
        <taxon>Bacillota</taxon>
        <taxon>Bacilli</taxon>
        <taxon>Lactobacillales</taxon>
        <taxon>Lactobacillaceae</taxon>
        <taxon>Schleiferilactobacillus</taxon>
    </lineage>
</organism>
<dbReference type="STRING" id="1231336.L248_1708"/>
<keyword evidence="5" id="KW-1185">Reference proteome</keyword>
<dbReference type="SUPFAM" id="SSF51055">
    <property type="entry name" value="Carbohydrate binding domain"/>
    <property type="match status" value="1"/>
</dbReference>
<gene>
    <name evidence="4" type="ORF">L248_1708</name>
</gene>
<accession>U4TGZ1</accession>
<reference evidence="5" key="1">
    <citation type="journal article" date="2013" name="Genome Announc.">
        <title>Whole-Genome Sequencing of Lactobacillus shenzhenensis Strain LY-73T.</title>
        <authorList>
            <person name="Lin Z."/>
            <person name="Liu Z."/>
            <person name="Yang R."/>
            <person name="Zou Y."/>
            <person name="Wan D."/>
            <person name="Chen J."/>
            <person name="Guo M."/>
            <person name="Zhao J."/>
            <person name="Fang C."/>
            <person name="Yang R."/>
            <person name="Liu F."/>
        </authorList>
    </citation>
    <scope>NUCLEOTIDE SEQUENCE [LARGE SCALE GENOMIC DNA]</scope>
    <source>
        <strain evidence="5">LY-73</strain>
    </source>
</reference>
<dbReference type="CDD" id="cd12214">
    <property type="entry name" value="ChiA1_BD"/>
    <property type="match status" value="1"/>
</dbReference>
<evidence type="ECO:0000313" key="4">
    <source>
        <dbReference type="EMBL" id="ERL64061.1"/>
    </source>
</evidence>
<keyword evidence="2" id="KW-0119">Carbohydrate metabolism</keyword>